<dbReference type="Pfam" id="PF00126">
    <property type="entry name" value="HTH_1"/>
    <property type="match status" value="1"/>
</dbReference>
<dbReference type="FunFam" id="1.10.10.10:FF:000001">
    <property type="entry name" value="LysR family transcriptional regulator"/>
    <property type="match status" value="1"/>
</dbReference>
<keyword evidence="5" id="KW-0804">Transcription</keyword>
<evidence type="ECO:0000256" key="4">
    <source>
        <dbReference type="ARBA" id="ARBA00023159"/>
    </source>
</evidence>
<dbReference type="SUPFAM" id="SSF46785">
    <property type="entry name" value="Winged helix' DNA-binding domain"/>
    <property type="match status" value="1"/>
</dbReference>
<dbReference type="PANTHER" id="PTHR30346">
    <property type="entry name" value="TRANSCRIPTIONAL DUAL REGULATOR HCAR-RELATED"/>
    <property type="match status" value="1"/>
</dbReference>
<feature type="domain" description="HTH lysR-type" evidence="6">
    <location>
        <begin position="1"/>
        <end position="58"/>
    </location>
</feature>
<keyword evidence="4" id="KW-0010">Activator</keyword>
<comment type="similarity">
    <text evidence="1">Belongs to the LysR transcriptional regulatory family.</text>
</comment>
<name>A0A2Z6G8C7_9PROT</name>
<reference evidence="7 8" key="1">
    <citation type="submission" date="2018-06" db="EMBL/GenBank/DDBJ databases">
        <title>OYT1 Genome Sequencing.</title>
        <authorList>
            <person name="Kato S."/>
            <person name="Itoh T."/>
            <person name="Ohkuma M."/>
        </authorList>
    </citation>
    <scope>NUCLEOTIDE SEQUENCE [LARGE SCALE GENOMIC DNA]</scope>
    <source>
        <strain evidence="7 8">OYT1</strain>
    </source>
</reference>
<accession>A0A2Z6G8C7</accession>
<keyword evidence="8" id="KW-1185">Reference proteome</keyword>
<evidence type="ECO:0000259" key="6">
    <source>
        <dbReference type="PROSITE" id="PS50931"/>
    </source>
</evidence>
<evidence type="ECO:0000313" key="8">
    <source>
        <dbReference type="Proteomes" id="UP000033070"/>
    </source>
</evidence>
<dbReference type="InterPro" id="IPR000847">
    <property type="entry name" value="LysR_HTH_N"/>
</dbReference>
<evidence type="ECO:0000256" key="5">
    <source>
        <dbReference type="ARBA" id="ARBA00023163"/>
    </source>
</evidence>
<evidence type="ECO:0000256" key="3">
    <source>
        <dbReference type="ARBA" id="ARBA00023125"/>
    </source>
</evidence>
<dbReference type="AlphaFoldDB" id="A0A2Z6G8C7"/>
<evidence type="ECO:0000256" key="2">
    <source>
        <dbReference type="ARBA" id="ARBA00023015"/>
    </source>
</evidence>
<sequence>MTLTELRYLVALAAERHFGHAAERCFVSQPTLSVAIKKFEDELGVALFERGNNELQLTPIGIRIVQQAERTLAEADRIKDIASEGKDHLSGTLRLGAIYTIGPYLLPVLAPLLAQRASQLALVLQENYTDRLLEALRHGEIDVIIIALPHVESGMVALPLYNEPFRAVVPAGHRWQGESAVQPAWLLDEPLLMLSAGNCFRDQVLDLCAHASSGLSGRLPRLLEGSSLETLRRMVSTGMGVTVMPASAADPLTGNDPTLAILPFVAPEPSRRVGLVWRSSFPRHRVIDLLHRAILDCELPGCTPA</sequence>
<dbReference type="KEGG" id="fam:OYT1_ch0135"/>
<gene>
    <name evidence="7" type="ORF">OYT1_ch0135</name>
</gene>
<dbReference type="SUPFAM" id="SSF53850">
    <property type="entry name" value="Periplasmic binding protein-like II"/>
    <property type="match status" value="1"/>
</dbReference>
<proteinExistence type="inferred from homology"/>
<keyword evidence="2" id="KW-0805">Transcription regulation</keyword>
<dbReference type="Proteomes" id="UP000033070">
    <property type="component" value="Chromosome"/>
</dbReference>
<dbReference type="GO" id="GO:0003677">
    <property type="term" value="F:DNA binding"/>
    <property type="evidence" value="ECO:0007669"/>
    <property type="project" value="UniProtKB-KW"/>
</dbReference>
<dbReference type="GO" id="GO:0032993">
    <property type="term" value="C:protein-DNA complex"/>
    <property type="evidence" value="ECO:0007669"/>
    <property type="project" value="TreeGrafter"/>
</dbReference>
<dbReference type="STRING" id="1188319.OYT1_00618"/>
<dbReference type="GO" id="GO:0003700">
    <property type="term" value="F:DNA-binding transcription factor activity"/>
    <property type="evidence" value="ECO:0007669"/>
    <property type="project" value="InterPro"/>
</dbReference>
<dbReference type="PANTHER" id="PTHR30346:SF26">
    <property type="entry name" value="HYDROGEN PEROXIDE-INDUCIBLE GENES ACTIVATOR"/>
    <property type="match status" value="1"/>
</dbReference>
<dbReference type="PRINTS" id="PR00039">
    <property type="entry name" value="HTHLYSR"/>
</dbReference>
<dbReference type="RefSeq" id="WP_062625820.1">
    <property type="nucleotide sequence ID" value="NZ_AP018738.1"/>
</dbReference>
<evidence type="ECO:0000256" key="1">
    <source>
        <dbReference type="ARBA" id="ARBA00009437"/>
    </source>
</evidence>
<dbReference type="PROSITE" id="PS50931">
    <property type="entry name" value="HTH_LYSR"/>
    <property type="match status" value="1"/>
</dbReference>
<dbReference type="EMBL" id="AP018738">
    <property type="protein sequence ID" value="BBE49711.1"/>
    <property type="molecule type" value="Genomic_DNA"/>
</dbReference>
<organism evidence="7 8">
    <name type="scientific">Ferriphaselus amnicola</name>
    <dbReference type="NCBI Taxonomy" id="1188319"/>
    <lineage>
        <taxon>Bacteria</taxon>
        <taxon>Pseudomonadati</taxon>
        <taxon>Pseudomonadota</taxon>
        <taxon>Betaproteobacteria</taxon>
        <taxon>Nitrosomonadales</taxon>
        <taxon>Gallionellaceae</taxon>
        <taxon>Ferriphaselus</taxon>
    </lineage>
</organism>
<dbReference type="InterPro" id="IPR036390">
    <property type="entry name" value="WH_DNA-bd_sf"/>
</dbReference>
<dbReference type="CDD" id="cd08411">
    <property type="entry name" value="PBP2_OxyR"/>
    <property type="match status" value="1"/>
</dbReference>
<dbReference type="InterPro" id="IPR036388">
    <property type="entry name" value="WH-like_DNA-bd_sf"/>
</dbReference>
<dbReference type="Gene3D" id="3.40.190.10">
    <property type="entry name" value="Periplasmic binding protein-like II"/>
    <property type="match status" value="2"/>
</dbReference>
<protein>
    <submittedName>
        <fullName evidence="7">Hydrogen peroxide-inducible genes activator</fullName>
    </submittedName>
</protein>
<keyword evidence="3" id="KW-0238">DNA-binding</keyword>
<dbReference type="InterPro" id="IPR005119">
    <property type="entry name" value="LysR_subst-bd"/>
</dbReference>
<dbReference type="Gene3D" id="1.10.10.10">
    <property type="entry name" value="Winged helix-like DNA-binding domain superfamily/Winged helix DNA-binding domain"/>
    <property type="match status" value="1"/>
</dbReference>
<evidence type="ECO:0000313" key="7">
    <source>
        <dbReference type="EMBL" id="BBE49711.1"/>
    </source>
</evidence>
<dbReference type="OrthoDB" id="9775392at2"/>
<dbReference type="Pfam" id="PF03466">
    <property type="entry name" value="LysR_substrate"/>
    <property type="match status" value="1"/>
</dbReference>